<dbReference type="PIRSF" id="PIRSF018266">
    <property type="entry name" value="FecR"/>
    <property type="match status" value="1"/>
</dbReference>
<evidence type="ECO:0000259" key="2">
    <source>
        <dbReference type="Pfam" id="PF04773"/>
    </source>
</evidence>
<comment type="caution">
    <text evidence="4">The sequence shown here is derived from an EMBL/GenBank/DDBJ whole genome shotgun (WGS) entry which is preliminary data.</text>
</comment>
<accession>A0A9X1WZH7</accession>
<dbReference type="Pfam" id="PF04773">
    <property type="entry name" value="FecR"/>
    <property type="match status" value="1"/>
</dbReference>
<feature type="transmembrane region" description="Helical" evidence="1">
    <location>
        <begin position="81"/>
        <end position="99"/>
    </location>
</feature>
<feature type="domain" description="Protein FecR C-terminal" evidence="3">
    <location>
        <begin position="254"/>
        <end position="320"/>
    </location>
</feature>
<dbReference type="Pfam" id="PF16344">
    <property type="entry name" value="FecR_C"/>
    <property type="match status" value="1"/>
</dbReference>
<dbReference type="Gene3D" id="2.60.120.1440">
    <property type="match status" value="1"/>
</dbReference>
<dbReference type="EMBL" id="JALJEJ010000001">
    <property type="protein sequence ID" value="MCJ8208492.1"/>
    <property type="molecule type" value="Genomic_DNA"/>
</dbReference>
<organism evidence="4 5">
    <name type="scientific">Mucilaginibacter straminoryzae</name>
    <dbReference type="NCBI Taxonomy" id="2932774"/>
    <lineage>
        <taxon>Bacteria</taxon>
        <taxon>Pseudomonadati</taxon>
        <taxon>Bacteroidota</taxon>
        <taxon>Sphingobacteriia</taxon>
        <taxon>Sphingobacteriales</taxon>
        <taxon>Sphingobacteriaceae</taxon>
        <taxon>Mucilaginibacter</taxon>
    </lineage>
</organism>
<evidence type="ECO:0000313" key="5">
    <source>
        <dbReference type="Proteomes" id="UP001139450"/>
    </source>
</evidence>
<dbReference type="PANTHER" id="PTHR30273">
    <property type="entry name" value="PERIPLASMIC SIGNAL SENSOR AND SIGMA FACTOR ACTIVATOR FECR-RELATED"/>
    <property type="match status" value="1"/>
</dbReference>
<keyword evidence="1" id="KW-1133">Transmembrane helix</keyword>
<dbReference type="Proteomes" id="UP001139450">
    <property type="component" value="Unassembled WGS sequence"/>
</dbReference>
<keyword evidence="1" id="KW-0812">Transmembrane</keyword>
<dbReference type="InterPro" id="IPR012373">
    <property type="entry name" value="Ferrdict_sens_TM"/>
</dbReference>
<keyword evidence="5" id="KW-1185">Reference proteome</keyword>
<dbReference type="AlphaFoldDB" id="A0A9X1WZH7"/>
<dbReference type="GO" id="GO:0016989">
    <property type="term" value="F:sigma factor antagonist activity"/>
    <property type="evidence" value="ECO:0007669"/>
    <property type="project" value="TreeGrafter"/>
</dbReference>
<reference evidence="4" key="1">
    <citation type="submission" date="2022-04" db="EMBL/GenBank/DDBJ databases">
        <title>Mucilaginibacter sp. RS28 isolated from freshwater.</title>
        <authorList>
            <person name="Ko S.-R."/>
        </authorList>
    </citation>
    <scope>NUCLEOTIDE SEQUENCE</scope>
    <source>
        <strain evidence="4">RS28</strain>
    </source>
</reference>
<gene>
    <name evidence="4" type="ORF">MUY27_02145</name>
</gene>
<dbReference type="InterPro" id="IPR006860">
    <property type="entry name" value="FecR"/>
</dbReference>
<keyword evidence="1" id="KW-0472">Membrane</keyword>
<proteinExistence type="predicted"/>
<name>A0A9X1WZH7_9SPHI</name>
<feature type="domain" description="FecR protein" evidence="2">
    <location>
        <begin position="119"/>
        <end position="208"/>
    </location>
</feature>
<evidence type="ECO:0000313" key="4">
    <source>
        <dbReference type="EMBL" id="MCJ8208492.1"/>
    </source>
</evidence>
<dbReference type="Gene3D" id="3.55.50.30">
    <property type="match status" value="1"/>
</dbReference>
<evidence type="ECO:0000256" key="1">
    <source>
        <dbReference type="SAM" id="Phobius"/>
    </source>
</evidence>
<dbReference type="InterPro" id="IPR032508">
    <property type="entry name" value="FecR_C"/>
</dbReference>
<dbReference type="PANTHER" id="PTHR30273:SF2">
    <property type="entry name" value="PROTEIN FECR"/>
    <property type="match status" value="1"/>
</dbReference>
<sequence>MQHTNRHTELLQKYMDNACTQEEFGELMELIKNSPNPEAFDQAMKAFWDKSGEKDLPDGIEWSKMQRKIKLRLWALRRTKVKLAFATVILAVFCIGYLWKNRTAEVTAPVAYVTQHSLPGKTRVIVLADGSKITLNANSELTYPQVFNAKTREVYLKGEAYFEVAHKTHQPFIIHSGKIKTQVLGTTFTVSAYAADQPHNVTVLTGKVAVKDEDSKELVFLTRGQSATTEKGAAKFKLSALKTPEDAIAWLDDKLMFDNTDLKTVALKLGNKYGAHIVVSEHLAHQRITAVFQGQSLPGILNAITRLTRSGYKANDNTYTLY</sequence>
<evidence type="ECO:0000259" key="3">
    <source>
        <dbReference type="Pfam" id="PF16344"/>
    </source>
</evidence>
<protein>
    <submittedName>
        <fullName evidence="4">FecR domain-containing protein</fullName>
    </submittedName>
</protein>